<dbReference type="RefSeq" id="WP_114089357.1">
    <property type="nucleotide sequence ID" value="NZ_JPWH01000014.1"/>
</dbReference>
<name>A0A367X141_9PROT</name>
<dbReference type="PANTHER" id="PTHR35894">
    <property type="entry name" value="GENERAL SECRETION PATHWAY PROTEIN A-RELATED"/>
    <property type="match status" value="1"/>
</dbReference>
<organism evidence="2 3">
    <name type="scientific">Thalassospira profundimaris</name>
    <dbReference type="NCBI Taxonomy" id="502049"/>
    <lineage>
        <taxon>Bacteria</taxon>
        <taxon>Pseudomonadati</taxon>
        <taxon>Pseudomonadota</taxon>
        <taxon>Alphaproteobacteria</taxon>
        <taxon>Rhodospirillales</taxon>
        <taxon>Thalassospiraceae</taxon>
        <taxon>Thalassospira</taxon>
    </lineage>
</organism>
<dbReference type="Gene3D" id="3.40.50.300">
    <property type="entry name" value="P-loop containing nucleotide triphosphate hydrolases"/>
    <property type="match status" value="1"/>
</dbReference>
<dbReference type="Pfam" id="PF13401">
    <property type="entry name" value="AAA_22"/>
    <property type="match status" value="1"/>
</dbReference>
<dbReference type="EMBL" id="JPWH01000014">
    <property type="protein sequence ID" value="RCK46471.1"/>
    <property type="molecule type" value="Genomic_DNA"/>
</dbReference>
<dbReference type="Proteomes" id="UP000252517">
    <property type="component" value="Unassembled WGS sequence"/>
</dbReference>
<accession>A0A367X141</accession>
<dbReference type="PANTHER" id="PTHR35894:SF1">
    <property type="entry name" value="PHOSPHORIBULOKINASE _ URIDINE KINASE FAMILY"/>
    <property type="match status" value="1"/>
</dbReference>
<dbReference type="AlphaFoldDB" id="A0A367X141"/>
<dbReference type="SMART" id="SM00382">
    <property type="entry name" value="AAA"/>
    <property type="match status" value="1"/>
</dbReference>
<evidence type="ECO:0000259" key="1">
    <source>
        <dbReference type="SMART" id="SM00382"/>
    </source>
</evidence>
<evidence type="ECO:0000313" key="3">
    <source>
        <dbReference type="Proteomes" id="UP000252517"/>
    </source>
</evidence>
<dbReference type="GO" id="GO:0016887">
    <property type="term" value="F:ATP hydrolysis activity"/>
    <property type="evidence" value="ECO:0007669"/>
    <property type="project" value="InterPro"/>
</dbReference>
<dbReference type="InterPro" id="IPR052026">
    <property type="entry name" value="ExeA_AAA_ATPase_DNA-bind"/>
</dbReference>
<dbReference type="InterPro" id="IPR027417">
    <property type="entry name" value="P-loop_NTPase"/>
</dbReference>
<feature type="domain" description="AAA+ ATPase" evidence="1">
    <location>
        <begin position="40"/>
        <end position="195"/>
    </location>
</feature>
<proteinExistence type="predicted"/>
<dbReference type="InterPro" id="IPR003593">
    <property type="entry name" value="AAA+_ATPase"/>
</dbReference>
<protein>
    <submittedName>
        <fullName evidence="2">ATPase AAA</fullName>
    </submittedName>
</protein>
<dbReference type="OrthoDB" id="9783370at2"/>
<evidence type="ECO:0000313" key="2">
    <source>
        <dbReference type="EMBL" id="RCK46471.1"/>
    </source>
</evidence>
<comment type="caution">
    <text evidence="2">The sequence shown here is derived from an EMBL/GenBank/DDBJ whole genome shotgun (WGS) entry which is preliminary data.</text>
</comment>
<sequence>MLTADVRAFYGIEKDWALAGFFETEWHRQMMADLRAAILAGRLVAITGSVGVGKTMMLNRLQAELAASKDILVARSLSIDKPRVVLPALLTAIFLDVSGDADVKVPTQPEKRERKLQDLIRKMRKTVVLFIDEAHDLHGNTLTGLKRLMEIVQAGDGVLSVVLVGHPRLRNDLNKATMEEIGHRTTKFVFQGLGDDSRKYLDWLLKQCRAQKTTRQGDIIADDALDLMVECLSTPLQFTEQLTRAFTEAYKLGAKPVTREIVEETIAIGYDDLDARLARLGYNAKTLAEQFDTRLPEMRKFLKGHLDSERTQELGQMMRQVGLPI</sequence>
<dbReference type="SUPFAM" id="SSF52540">
    <property type="entry name" value="P-loop containing nucleoside triphosphate hydrolases"/>
    <property type="match status" value="1"/>
</dbReference>
<reference evidence="2 3" key="1">
    <citation type="submission" date="2014-07" db="EMBL/GenBank/DDBJ databases">
        <title>Draft genome sequence of Thalassospira profundimaris S25-3-2.</title>
        <authorList>
            <person name="Lai Q."/>
            <person name="Shao Z."/>
        </authorList>
    </citation>
    <scope>NUCLEOTIDE SEQUENCE [LARGE SCALE GENOMIC DNA]</scope>
    <source>
        <strain evidence="2 3">S25-3-2</strain>
    </source>
</reference>
<gene>
    <name evidence="2" type="ORF">TH25_16575</name>
</gene>
<dbReference type="InterPro" id="IPR049945">
    <property type="entry name" value="AAA_22"/>
</dbReference>
<dbReference type="STRING" id="502049.TH15_05630"/>